<gene>
    <name evidence="12" type="ORF">BB561_003403</name>
</gene>
<dbReference type="InterPro" id="IPR027073">
    <property type="entry name" value="5_3_exoribonuclease"/>
</dbReference>
<keyword evidence="13" id="KW-1185">Reference proteome</keyword>
<dbReference type="Gene3D" id="1.20.58.2050">
    <property type="match status" value="1"/>
</dbReference>
<dbReference type="Gene3D" id="2.30.30.750">
    <property type="match status" value="1"/>
</dbReference>
<feature type="compositionally biased region" description="Basic and acidic residues" evidence="5">
    <location>
        <begin position="1763"/>
        <end position="1778"/>
    </location>
</feature>
<sequence>MAKRDYYDIDDILAVQQRVPCNIKQDIIGLSYNYNLEPSVNKANSKITLPFWIADALDAEEYVEMNIPVAFSKHTQRKLLASTNLNLNALCPYFYKLGERFAELSPNLADFLSHVYLQRLELISNQAQHDSSSEFLSQLDTHEKSSNDRYPLTCSEITSNNFPEIDNLYLDMNGIIHNCTHSNEGDENFDLTEEQMFINIFRYIDRVYSVVNPRKLLYIAVDGVAPLAKINEQRARRYRKILEEQESKAAAGANDPKNTSKIPFDSNCITPGTEFMERLSNALKYYIYQNLAKDMPFKDLEIIYSGYNSPGEGEHKIMEYIRHQRTLPGTSPNIRHCMYGLDADLIMLGLSSHETHFTLLRENITFGRKKQNNLSSAKNIMSQKFMLFNLSVFREYLDIEFSSLKHVKYSEQDIGYDLERIIDDYILLCMLAGNDFMRHLPGIHIGEHVISTLTKIYLETRPQMGGYLHETGKLDMERMQILFAKLSTIDIQIFETEIDGEEWFEDFKYHKSQLSDSSEVPKQDQDTHREILHLISNFALSAISKGRDYTRMQLLIDPAVAHDNFHFILSTANRFGLRTSMNFDPSNNLTVTVSTKNNSNLSSDNDSVDTSFSSTPIDTENSNANNNVFELGVNDIKSITKKIKTDINSLKKISQKLPDYNKYEHKFENWKKSYYLNKLGIDYDVDEVLKSKTKSIDNILPVRTPPPEVAKMCESYLGILQWVLLYYFYRLPSWRYFYPYHYAPRVSDLLCGLSSYKIDKFPKDSHFTPFQQLMSVLPQSSADLVPPLLQGLMLNPTSPIYDCYPLTFGTDLNGKKHSWEAVVLLDFVDTNKIIKAIKPLESAFTCEEIKRNKTNPNYKYISTDFKWPDSDFIHPSPFPNLFPDVEKHYIEETGFTVVEPHDDTVVKGLMENASTGIYTLPGFPTTKTIGHTTNLTPVGIKLFGFESKSDTVVLNVNEISMDTLTDFEKYASNLLSQKKVFVNYPTLIQAKIVAISTTRGLYVLKNEKLVLKPFQTSFEKDKWIIMLRNFQYYQLSKKGIKTNSDIFVHALPIRGMLKTPDGSLVYNYLPENEQHPKTLTSTSTISKWSYTYLASLVLTIDDVYSIINNNLTDIKQNSLPVWADNPKYKETLPQSFKEESNSKEPVLLLNTEELYGYQGYLEKSKATDFLVKVFIPKTLPLNFFLKKLGREAYSNNILDIFDIVSSLFNPDNPIKVPELKYKYKTEVDMANIYSSPFKLQKMLNLSKYAIGMITSMFIIDTPNFKVKKLKLGLELRLPSKGLCVPGYSRFGAYGWEYSNAAINLIETYKQKFGIIIDKIDSISYSFEKKRITLESFIDEKMGITINKLYELHTWINQQTKTYPEFESIKTVRFTKNQVRLLETQIDAAYSHVKNIGITDDVTNKDIKRLNIKSSDQILKLTDANTRLPTQSFAAGDRIMVVLQKETIVPLGSYGFIIGIYPKNNIDSISKPVIFDEVKDKTIDNSRSMKASEIEYLEILLDKPLLAASDLGGICSNHRGCYIKPEYTLNLTSMDFLHSKNTFSTTDSETISSPTYTVQTSANSLNKYPPPKSLQNNYKPYRSGNNYNKTYEHNNYDKNYVASNSHSTYKTSFDQNPQKTYPKKWENTNNSYSAKNSTYNYNNVTNNKDFSPYKPKSKQNQTEKIYMPNIEPKVKNENNDGENADSSFNKNKTKSFKSENEDTTGANKNFNKQHTNTFAIDKPKDLKSFDNTKLIPNYVKYKNNSVKVGKKGFKEFYNPSNNSKNKETNNVDTHNDAYKDSNTQSTKSKPQESNDLIDRFKTLMIKNNAEFLK</sequence>
<evidence type="ECO:0000259" key="7">
    <source>
        <dbReference type="Pfam" id="PF17846"/>
    </source>
</evidence>
<evidence type="ECO:0000256" key="5">
    <source>
        <dbReference type="SAM" id="MobiDB-lite"/>
    </source>
</evidence>
<dbReference type="GO" id="GO:0000956">
    <property type="term" value="P:nuclear-transcribed mRNA catabolic process"/>
    <property type="evidence" value="ECO:0007669"/>
    <property type="project" value="InterPro"/>
</dbReference>
<dbReference type="CDD" id="cd21693">
    <property type="entry name" value="GINS_B_Psf3"/>
    <property type="match status" value="1"/>
</dbReference>
<evidence type="ECO:0000259" key="8">
    <source>
        <dbReference type="Pfam" id="PF18129"/>
    </source>
</evidence>
<evidence type="ECO:0000313" key="13">
    <source>
        <dbReference type="Proteomes" id="UP000245383"/>
    </source>
</evidence>
<feature type="domain" description="Exoribonuclease Xrn1 D2/D3" evidence="10">
    <location>
        <begin position="1218"/>
        <end position="1391"/>
    </location>
</feature>
<accession>A0A2T9YLK4</accession>
<dbReference type="Pfam" id="PF18332">
    <property type="entry name" value="XRN1_D1"/>
    <property type="match status" value="1"/>
</dbReference>
<dbReference type="CDD" id="cd18673">
    <property type="entry name" value="PIN_XRN1-2-like"/>
    <property type="match status" value="1"/>
</dbReference>
<feature type="region of interest" description="Disordered" evidence="5">
    <location>
        <begin position="1560"/>
        <end position="1592"/>
    </location>
</feature>
<dbReference type="GO" id="GO:0016075">
    <property type="term" value="P:rRNA catabolic process"/>
    <property type="evidence" value="ECO:0007669"/>
    <property type="project" value="TreeGrafter"/>
</dbReference>
<dbReference type="Pfam" id="PF22466">
    <property type="entry name" value="PSF3_N"/>
    <property type="match status" value="1"/>
</dbReference>
<keyword evidence="3" id="KW-0269">Exonuclease</keyword>
<feature type="region of interest" description="Disordered" evidence="5">
    <location>
        <begin position="1606"/>
        <end position="1628"/>
    </location>
</feature>
<dbReference type="Proteomes" id="UP000245383">
    <property type="component" value="Unassembled WGS sequence"/>
</dbReference>
<feature type="compositionally biased region" description="Polar residues" evidence="5">
    <location>
        <begin position="1606"/>
        <end position="1618"/>
    </location>
</feature>
<dbReference type="InterPro" id="IPR036224">
    <property type="entry name" value="GINS_bundle-like_dom_sf"/>
</dbReference>
<dbReference type="Gene3D" id="2.170.260.40">
    <property type="match status" value="1"/>
</dbReference>
<organism evidence="12 13">
    <name type="scientific">Smittium simulii</name>
    <dbReference type="NCBI Taxonomy" id="133385"/>
    <lineage>
        <taxon>Eukaryota</taxon>
        <taxon>Fungi</taxon>
        <taxon>Fungi incertae sedis</taxon>
        <taxon>Zoopagomycota</taxon>
        <taxon>Kickxellomycotina</taxon>
        <taxon>Harpellomycetes</taxon>
        <taxon>Harpellales</taxon>
        <taxon>Legeriomycetaceae</taxon>
        <taxon>Smittium</taxon>
    </lineage>
</organism>
<dbReference type="InterPro" id="IPR047007">
    <property type="entry name" value="XRN1_D1_sf"/>
</dbReference>
<dbReference type="SUPFAM" id="SSF160059">
    <property type="entry name" value="PriA/YqbF domain"/>
    <property type="match status" value="1"/>
</dbReference>
<feature type="region of interest" description="Disordered" evidence="5">
    <location>
        <begin position="599"/>
        <end position="619"/>
    </location>
</feature>
<dbReference type="EMBL" id="MBFR01000135">
    <property type="protein sequence ID" value="PVU93212.1"/>
    <property type="molecule type" value="Genomic_DNA"/>
</dbReference>
<evidence type="ECO:0000256" key="2">
    <source>
        <dbReference type="ARBA" id="ARBA00022801"/>
    </source>
</evidence>
<dbReference type="InterPro" id="IPR016494">
    <property type="entry name" value="5_3_exoribonuclease_1"/>
</dbReference>
<feature type="compositionally biased region" description="Polar residues" evidence="5">
    <location>
        <begin position="1572"/>
        <end position="1588"/>
    </location>
</feature>
<dbReference type="Pfam" id="PF03159">
    <property type="entry name" value="XRN_N"/>
    <property type="match status" value="1"/>
</dbReference>
<dbReference type="OrthoDB" id="372487at2759"/>
<evidence type="ECO:0000259" key="9">
    <source>
        <dbReference type="Pfam" id="PF18332"/>
    </source>
</evidence>
<dbReference type="Pfam" id="PF18129">
    <property type="entry name" value="SH3_12"/>
    <property type="match status" value="1"/>
</dbReference>
<comment type="caution">
    <text evidence="12">The sequence shown here is derived from an EMBL/GenBank/DDBJ whole genome shotgun (WGS) entry which is preliminary data.</text>
</comment>
<feature type="region of interest" description="Disordered" evidence="5">
    <location>
        <begin position="1756"/>
        <end position="1794"/>
    </location>
</feature>
<evidence type="ECO:0000259" key="6">
    <source>
        <dbReference type="Pfam" id="PF03159"/>
    </source>
</evidence>
<evidence type="ECO:0000259" key="11">
    <source>
        <dbReference type="Pfam" id="PF22466"/>
    </source>
</evidence>
<dbReference type="GO" id="GO:0004534">
    <property type="term" value="F:5'-3' RNA exonuclease activity"/>
    <property type="evidence" value="ECO:0007669"/>
    <property type="project" value="TreeGrafter"/>
</dbReference>
<dbReference type="InterPro" id="IPR040992">
    <property type="entry name" value="XRN1_D1"/>
</dbReference>
<dbReference type="InterPro" id="IPR055221">
    <property type="entry name" value="PSF3_N"/>
</dbReference>
<keyword evidence="2" id="KW-0378">Hydrolase</keyword>
<feature type="region of interest" description="Disordered" evidence="5">
    <location>
        <begin position="1671"/>
        <end position="1715"/>
    </location>
</feature>
<dbReference type="Gene3D" id="3.40.50.12390">
    <property type="match status" value="2"/>
</dbReference>
<name>A0A2T9YLK4_9FUNG</name>
<dbReference type="InterPro" id="IPR004859">
    <property type="entry name" value="Xrn1_N"/>
</dbReference>
<dbReference type="PANTHER" id="PTHR12341:SF7">
    <property type="entry name" value="5'-3' EXORIBONUCLEASE 1"/>
    <property type="match status" value="1"/>
</dbReference>
<evidence type="ECO:0000256" key="1">
    <source>
        <dbReference type="ARBA" id="ARBA00022722"/>
    </source>
</evidence>
<evidence type="ECO:0000313" key="12">
    <source>
        <dbReference type="EMBL" id="PVU93212.1"/>
    </source>
</evidence>
<dbReference type="GO" id="GO:0005634">
    <property type="term" value="C:nucleus"/>
    <property type="evidence" value="ECO:0007669"/>
    <property type="project" value="TreeGrafter"/>
</dbReference>
<dbReference type="InterPro" id="IPR041412">
    <property type="entry name" value="Xrn1_helical"/>
</dbReference>
<dbReference type="InterPro" id="IPR041385">
    <property type="entry name" value="SH3_12"/>
</dbReference>
<dbReference type="GO" id="GO:0003723">
    <property type="term" value="F:RNA binding"/>
    <property type="evidence" value="ECO:0007669"/>
    <property type="project" value="TreeGrafter"/>
</dbReference>
<dbReference type="InterPro" id="IPR047008">
    <property type="entry name" value="XRN1_SH3_sf"/>
</dbReference>
<feature type="compositionally biased region" description="Low complexity" evidence="5">
    <location>
        <begin position="599"/>
        <end position="611"/>
    </location>
</feature>
<dbReference type="STRING" id="133385.A0A2T9YLK4"/>
<protein>
    <submittedName>
        <fullName evidence="12">Uncharacterized protein</fullName>
    </submittedName>
</protein>
<dbReference type="Pfam" id="PF18334">
    <property type="entry name" value="XRN1_D2_D3"/>
    <property type="match status" value="1"/>
</dbReference>
<dbReference type="PIRSF" id="PIRSF006743">
    <property type="entry name" value="Exonuclease_Xnr1"/>
    <property type="match status" value="1"/>
</dbReference>
<dbReference type="CDD" id="cd11713">
    <property type="entry name" value="GINS_A_psf3"/>
    <property type="match status" value="1"/>
</dbReference>
<evidence type="ECO:0000256" key="3">
    <source>
        <dbReference type="ARBA" id="ARBA00022839"/>
    </source>
</evidence>
<feature type="compositionally biased region" description="Polar residues" evidence="5">
    <location>
        <begin position="1702"/>
        <end position="1715"/>
    </location>
</feature>
<proteinExistence type="inferred from homology"/>
<reference evidence="12 13" key="1">
    <citation type="journal article" date="2018" name="MBio">
        <title>Comparative Genomics Reveals the Core Gene Toolbox for the Fungus-Insect Symbiosis.</title>
        <authorList>
            <person name="Wang Y."/>
            <person name="Stata M."/>
            <person name="Wang W."/>
            <person name="Stajich J.E."/>
            <person name="White M.M."/>
            <person name="Moncalvo J.M."/>
        </authorList>
    </citation>
    <scope>NUCLEOTIDE SEQUENCE [LARGE SCALE GENOMIC DNA]</scope>
    <source>
        <strain evidence="12 13">SWE-8-4</strain>
    </source>
</reference>
<dbReference type="PANTHER" id="PTHR12341">
    <property type="entry name" value="5'-&gt;3' EXORIBONUCLEASE"/>
    <property type="match status" value="1"/>
</dbReference>
<dbReference type="InterPro" id="IPR041106">
    <property type="entry name" value="XRN1_D2_D3"/>
</dbReference>
<dbReference type="InterPro" id="IPR038437">
    <property type="entry name" value="GINS_Psf3_sf"/>
</dbReference>
<feature type="domain" description="DNA replication complex GINS protein PSF3 N-terminal" evidence="11">
    <location>
        <begin position="7"/>
        <end position="57"/>
    </location>
</feature>
<dbReference type="Pfam" id="PF17846">
    <property type="entry name" value="XRN_M"/>
    <property type="match status" value="1"/>
</dbReference>
<feature type="domain" description="5'-3' exoribonuclease 1 D1" evidence="9">
    <location>
        <begin position="908"/>
        <end position="1075"/>
    </location>
</feature>
<evidence type="ECO:0000259" key="10">
    <source>
        <dbReference type="Pfam" id="PF18334"/>
    </source>
</evidence>
<feature type="domain" description="Xrn1 N-terminal" evidence="6">
    <location>
        <begin position="147"/>
        <end position="363"/>
    </location>
</feature>
<comment type="similarity">
    <text evidence="4">Belongs to the 5'-3' exonuclease family.</text>
</comment>
<dbReference type="Gene3D" id="1.25.40.1050">
    <property type="match status" value="1"/>
</dbReference>
<feature type="domain" description="Xrn1 helical" evidence="7">
    <location>
        <begin position="416"/>
        <end position="864"/>
    </location>
</feature>
<feature type="domain" description="5'-3' exoribonuclease 1 SH3-like" evidence="8">
    <location>
        <begin position="1430"/>
        <end position="1529"/>
    </location>
</feature>
<evidence type="ECO:0000256" key="4">
    <source>
        <dbReference type="ARBA" id="ARBA00038299"/>
    </source>
</evidence>
<keyword evidence="1" id="KW-0540">Nuclease</keyword>
<dbReference type="SUPFAM" id="SSF158573">
    <property type="entry name" value="GINS helical bundle-like"/>
    <property type="match status" value="1"/>
</dbReference>